<gene>
    <name evidence="8" type="ORF">SPPG_07078</name>
</gene>
<dbReference type="VEuPathDB" id="FungiDB:SPPG_07078"/>
<dbReference type="GO" id="GO:0043565">
    <property type="term" value="F:sequence-specific DNA binding"/>
    <property type="evidence" value="ECO:0007669"/>
    <property type="project" value="InterPro"/>
</dbReference>
<reference evidence="8 9" key="1">
    <citation type="submission" date="2009-08" db="EMBL/GenBank/DDBJ databases">
        <title>The Genome Sequence of Spizellomyces punctatus strain DAOM BR117.</title>
        <authorList>
            <consortium name="The Broad Institute Genome Sequencing Platform"/>
            <person name="Russ C."/>
            <person name="Cuomo C."/>
            <person name="Shea T."/>
            <person name="Young S.K."/>
            <person name="Zeng Q."/>
            <person name="Koehrsen M."/>
            <person name="Haas B."/>
            <person name="Borodovsky M."/>
            <person name="Guigo R."/>
            <person name="Alvarado L."/>
            <person name="Berlin A."/>
            <person name="Bochicchio J."/>
            <person name="Borenstein D."/>
            <person name="Chapman S."/>
            <person name="Chen Z."/>
            <person name="Engels R."/>
            <person name="Freedman E."/>
            <person name="Gellesch M."/>
            <person name="Goldberg J."/>
            <person name="Griggs A."/>
            <person name="Gujja S."/>
            <person name="Heiman D."/>
            <person name="Hepburn T."/>
            <person name="Howarth C."/>
            <person name="Jen D."/>
            <person name="Larson L."/>
            <person name="Lewis B."/>
            <person name="Mehta T."/>
            <person name="Park D."/>
            <person name="Pearson M."/>
            <person name="Roberts A."/>
            <person name="Saif S."/>
            <person name="Shenoy N."/>
            <person name="Sisk P."/>
            <person name="Stolte C."/>
            <person name="Sykes S."/>
            <person name="Thomson T."/>
            <person name="Walk T."/>
            <person name="White J."/>
            <person name="Yandava C."/>
            <person name="Burger G."/>
            <person name="Gray M.W."/>
            <person name="Holland P.W.H."/>
            <person name="King N."/>
            <person name="Lang F.B.F."/>
            <person name="Roger A.J."/>
            <person name="Ruiz-Trillo I."/>
            <person name="Lander E."/>
            <person name="Nusbaum C."/>
        </authorList>
    </citation>
    <scope>NUCLEOTIDE SEQUENCE [LARGE SCALE GENOMIC DNA]</scope>
    <source>
        <strain evidence="8 9">DAOM BR117</strain>
    </source>
</reference>
<dbReference type="GO" id="GO:0000077">
    <property type="term" value="P:DNA damage checkpoint signaling"/>
    <property type="evidence" value="ECO:0007669"/>
    <property type="project" value="TreeGrafter"/>
</dbReference>
<dbReference type="GO" id="GO:0005634">
    <property type="term" value="C:nucleus"/>
    <property type="evidence" value="ECO:0007669"/>
    <property type="project" value="UniProtKB-SubCell"/>
</dbReference>
<evidence type="ECO:0000259" key="6">
    <source>
        <dbReference type="PROSITE" id="PS50114"/>
    </source>
</evidence>
<dbReference type="InterPro" id="IPR000679">
    <property type="entry name" value="Znf_GATA"/>
</dbReference>
<dbReference type="InterPro" id="IPR002999">
    <property type="entry name" value="Tudor"/>
</dbReference>
<dbReference type="InterPro" id="IPR047250">
    <property type="entry name" value="BRCT_p53bp1-like_rpt2"/>
</dbReference>
<feature type="region of interest" description="Disordered" evidence="5">
    <location>
        <begin position="916"/>
        <end position="1015"/>
    </location>
</feature>
<feature type="domain" description="BRCT" evidence="7">
    <location>
        <begin position="1284"/>
        <end position="1376"/>
    </location>
</feature>
<keyword evidence="4" id="KW-0862">Zinc</keyword>
<evidence type="ECO:0000256" key="3">
    <source>
        <dbReference type="ARBA" id="ARBA00023242"/>
    </source>
</evidence>
<dbReference type="Gene3D" id="3.30.50.10">
    <property type="entry name" value="Erythroid Transcription Factor GATA-1, subunit A"/>
    <property type="match status" value="1"/>
</dbReference>
<feature type="domain" description="BRCT" evidence="7">
    <location>
        <begin position="1161"/>
        <end position="1267"/>
    </location>
</feature>
<keyword evidence="9" id="KW-1185">Reference proteome</keyword>
<feature type="compositionally biased region" description="Polar residues" evidence="5">
    <location>
        <begin position="870"/>
        <end position="879"/>
    </location>
</feature>
<dbReference type="SMART" id="SM00292">
    <property type="entry name" value="BRCT"/>
    <property type="match status" value="2"/>
</dbReference>
<dbReference type="STRING" id="645134.A0A0L0H9N6"/>
<feature type="compositionally biased region" description="Basic residues" evidence="5">
    <location>
        <begin position="762"/>
        <end position="772"/>
    </location>
</feature>
<dbReference type="InterPro" id="IPR036420">
    <property type="entry name" value="BRCT_dom_sf"/>
</dbReference>
<dbReference type="SUPFAM" id="SSF63748">
    <property type="entry name" value="Tudor/PWWP/MBT"/>
    <property type="match status" value="1"/>
</dbReference>
<dbReference type="InterPro" id="IPR047249">
    <property type="entry name" value="BRCT_p53bp1-like_rpt1"/>
</dbReference>
<organism evidence="8 9">
    <name type="scientific">Spizellomyces punctatus (strain DAOM BR117)</name>
    <dbReference type="NCBI Taxonomy" id="645134"/>
    <lineage>
        <taxon>Eukaryota</taxon>
        <taxon>Fungi</taxon>
        <taxon>Fungi incertae sedis</taxon>
        <taxon>Chytridiomycota</taxon>
        <taxon>Chytridiomycota incertae sedis</taxon>
        <taxon>Chytridiomycetes</taxon>
        <taxon>Spizellomycetales</taxon>
        <taxon>Spizellomycetaceae</taxon>
        <taxon>Spizellomyces</taxon>
    </lineage>
</organism>
<dbReference type="PANTHER" id="PTHR15321:SF3">
    <property type="entry name" value="TP53-BINDING PROTEIN 1"/>
    <property type="match status" value="1"/>
</dbReference>
<feature type="compositionally biased region" description="Polar residues" evidence="5">
    <location>
        <begin position="541"/>
        <end position="555"/>
    </location>
</feature>
<evidence type="ECO:0000256" key="4">
    <source>
        <dbReference type="PROSITE-ProRule" id="PRU00094"/>
    </source>
</evidence>
<evidence type="ECO:0008006" key="10">
    <source>
        <dbReference type="Google" id="ProtNLM"/>
    </source>
</evidence>
<keyword evidence="2" id="KW-0227">DNA damage</keyword>
<feature type="region of interest" description="Disordered" evidence="5">
    <location>
        <begin position="855"/>
        <end position="879"/>
    </location>
</feature>
<proteinExistence type="predicted"/>
<dbReference type="CDD" id="cd04508">
    <property type="entry name" value="Tudor_SF"/>
    <property type="match status" value="1"/>
</dbReference>
<dbReference type="InParanoid" id="A0A0L0H9N6"/>
<feature type="region of interest" description="Disordered" evidence="5">
    <location>
        <begin position="305"/>
        <end position="368"/>
    </location>
</feature>
<dbReference type="EMBL" id="KQ257463">
    <property type="protein sequence ID" value="KNC97609.1"/>
    <property type="molecule type" value="Genomic_DNA"/>
</dbReference>
<evidence type="ECO:0000256" key="5">
    <source>
        <dbReference type="SAM" id="MobiDB-lite"/>
    </source>
</evidence>
<feature type="compositionally biased region" description="Low complexity" evidence="5">
    <location>
        <begin position="855"/>
        <end position="869"/>
    </location>
</feature>
<dbReference type="OMA" id="YYPARII"/>
<feature type="region of interest" description="Disordered" evidence="5">
    <location>
        <begin position="749"/>
        <end position="797"/>
    </location>
</feature>
<feature type="domain" description="GATA-type" evidence="6">
    <location>
        <begin position="876"/>
        <end position="933"/>
    </location>
</feature>
<dbReference type="InterPro" id="IPR041297">
    <property type="entry name" value="Crb2_Tudor"/>
</dbReference>
<evidence type="ECO:0000313" key="9">
    <source>
        <dbReference type="Proteomes" id="UP000053201"/>
    </source>
</evidence>
<evidence type="ECO:0000313" key="8">
    <source>
        <dbReference type="EMBL" id="KNC97609.1"/>
    </source>
</evidence>
<dbReference type="OrthoDB" id="129353at2759"/>
<dbReference type="CDD" id="cd00202">
    <property type="entry name" value="ZnF_GATA"/>
    <property type="match status" value="1"/>
</dbReference>
<dbReference type="GeneID" id="27690326"/>
<dbReference type="InterPro" id="IPR013088">
    <property type="entry name" value="Znf_NHR/GATA"/>
</dbReference>
<feature type="compositionally biased region" description="Basic and acidic residues" evidence="5">
    <location>
        <begin position="749"/>
        <end position="761"/>
    </location>
</feature>
<dbReference type="PANTHER" id="PTHR15321">
    <property type="entry name" value="TUMOR SUPPRESSOR P53-BINDING PROTEIN 1"/>
    <property type="match status" value="1"/>
</dbReference>
<sequence length="1384" mass="152832">MPEVQVLYHSEGSQQDALQRSTRLWRWAVQPPSITVPCPPVQVDCGAIDDLPTIGTLEAGDVGPESLTITVDIPRSLDGNPSSDIIIPTCANGPPCGAHVGLLLLSGNAKTMLNRSQHGACDSSQVQSDIDLPQLGLSPLVQGPSTCGRAGDAISLKSEQRQLKIEHQAPIASHLPHGRPPSLVQNSQSLALLSIPEFTSQINLVDASNVKPNARAAPVPSLLINQQDLNLLSFPDGCDLPSLLERASTPCGPANGSLPTEDPNDWLVKQIGACTPEAHEPLDEPNEGGNTHVLDGVKTPILNCEPPSQRHYRTMNACGSGRYSRGRKRQRGRDLTPPRIDAPDVTPTRRSSRLAMTPLSSGDARKRRRKEAIHLATMRPLSECLEMTANPWTPERDEPIDAPTLRRVVSQPMLVKQKSVSDRRRRAVSFDLRFPPSPLSGPKFQESFPPELVKPYNRISLHYTQDATQMVNEISAVYDSENISPSPQGPSPEAVFHISSPSHRIVSSWRDRGSATAQSPSPLEGFAANVSTKKKDEIVTPSKQPQPTSDGSVAKSSHDGTPEQRYARMRKRQGLGPLRLVAVPNGIGNAVQQCATTEHEASPTQLLSVPDTEFLHLGEEAEDVRKLAESESNVSVGQTGRGLTCRVGRQRPLSRTESTAGQDDVLRTASQPVQGIPTVGTVHNDSEKALKSVSTNFVTILTEGSPPSARTEKSDNRPAQVGIDSLISTPSQQLRFRFLAFSEDPLRGENGEAHEIESDRRSPRRTPGKRPRYIPLQRDTGQKADTSEEENVGRRKRRKLKMPLHERSWEECATVARTENAIRNRHRTEVNEIEMSSPARAQVPPVVSSPIRPISTASSQGHIGSSSPSFTQMQPNTSDRVCTECGTTVTTAWRNGPKGQASLCCKCGKRWKLKQKLPRASLPPSTREDNMTRGSTTPEVSRPSPGVKSDGSQPKRVKNRPVYYESDSQSSSECDDDRDQDYVEKSGGRRKGQPVASSRQKSRSKDCGKPNGVENAREFETGDRVWALWDDNLFYAAIINSRFGQTTKYMVSFEDGDEALVESQQMRLLKLAPGDKCLAPYSAHTFRVAHVLETIQEFQLFQLRFESHPRTKKGMKQVSLSKIAMSEQLFRENEERTMKKREVAAAQPIQELVKIFGPLATNTRIFRGFGILLTATFGTNAGRDERLYVTQQIEEGGGSVFDDFSQVFEGRKRRNSSPPIILLVASKPLRTKKYLCALGLGVPVVSYAWIRHACLENVLQEYEKYQLCNGFSLELNHWSSVKSPMNGVFHDLHIYVWAANDTFRSDWQDILTAGGATIVSKKLLKRKCHYVVCQNIIPETEKAAFSKWTDAPIVSTEWVVQCLINQRIMNAEHFVNNGNVEDLQ</sequence>
<keyword evidence="4" id="KW-0863">Zinc-finger</keyword>
<dbReference type="Proteomes" id="UP000053201">
    <property type="component" value="Unassembled WGS sequence"/>
</dbReference>
<dbReference type="RefSeq" id="XP_016605649.1">
    <property type="nucleotide sequence ID" value="XM_016755258.1"/>
</dbReference>
<dbReference type="Gene3D" id="3.40.50.10190">
    <property type="entry name" value="BRCT domain"/>
    <property type="match status" value="2"/>
</dbReference>
<dbReference type="PROSITE" id="PS50114">
    <property type="entry name" value="GATA_ZN_FINGER_2"/>
    <property type="match status" value="1"/>
</dbReference>
<dbReference type="InterPro" id="IPR047252">
    <property type="entry name" value="TP53BP1-like"/>
</dbReference>
<dbReference type="SUPFAM" id="SSF57716">
    <property type="entry name" value="Glucocorticoid receptor-like (DNA-binding domain)"/>
    <property type="match status" value="1"/>
</dbReference>
<dbReference type="CDD" id="cd17745">
    <property type="entry name" value="BRCT_p53bp1_rpt1"/>
    <property type="match status" value="1"/>
</dbReference>
<dbReference type="PROSITE" id="PS50172">
    <property type="entry name" value="BRCT"/>
    <property type="match status" value="2"/>
</dbReference>
<dbReference type="Gene3D" id="2.30.30.140">
    <property type="match status" value="1"/>
</dbReference>
<evidence type="ECO:0000259" key="7">
    <source>
        <dbReference type="PROSITE" id="PS50172"/>
    </source>
</evidence>
<dbReference type="GO" id="GO:0042393">
    <property type="term" value="F:histone binding"/>
    <property type="evidence" value="ECO:0007669"/>
    <property type="project" value="TreeGrafter"/>
</dbReference>
<dbReference type="SUPFAM" id="SSF52113">
    <property type="entry name" value="BRCT domain"/>
    <property type="match status" value="2"/>
</dbReference>
<dbReference type="Pfam" id="PF18428">
    <property type="entry name" value="BRCT_3"/>
    <property type="match status" value="1"/>
</dbReference>
<name>A0A0L0H9N6_SPIPD</name>
<accession>A0A0L0H9N6</accession>
<evidence type="ECO:0000256" key="1">
    <source>
        <dbReference type="ARBA" id="ARBA00004123"/>
    </source>
</evidence>
<dbReference type="eggNOG" id="KOG3548">
    <property type="taxonomic scope" value="Eukaryota"/>
</dbReference>
<comment type="subcellular location">
    <subcellularLocation>
        <location evidence="1">Nucleus</location>
    </subcellularLocation>
</comment>
<keyword evidence="4" id="KW-0479">Metal-binding</keyword>
<dbReference type="Pfam" id="PF00320">
    <property type="entry name" value="GATA"/>
    <property type="match status" value="1"/>
</dbReference>
<dbReference type="SMART" id="SM00333">
    <property type="entry name" value="TUDOR"/>
    <property type="match status" value="1"/>
</dbReference>
<dbReference type="SMART" id="SM00401">
    <property type="entry name" value="ZnF_GATA"/>
    <property type="match status" value="1"/>
</dbReference>
<feature type="region of interest" description="Disordered" evidence="5">
    <location>
        <begin position="531"/>
        <end position="563"/>
    </location>
</feature>
<dbReference type="CDD" id="cd17724">
    <property type="entry name" value="BRCT_p53bp1_rpt2"/>
    <property type="match status" value="1"/>
</dbReference>
<dbReference type="GO" id="GO:0008270">
    <property type="term" value="F:zinc ion binding"/>
    <property type="evidence" value="ECO:0007669"/>
    <property type="project" value="UniProtKB-KW"/>
</dbReference>
<dbReference type="Pfam" id="PF18115">
    <property type="entry name" value="Tudor_3"/>
    <property type="match status" value="1"/>
</dbReference>
<protein>
    <recommendedName>
        <fullName evidence="10">BRCT domain-containing protein</fullName>
    </recommendedName>
</protein>
<evidence type="ECO:0000256" key="2">
    <source>
        <dbReference type="ARBA" id="ARBA00022763"/>
    </source>
</evidence>
<keyword evidence="3" id="KW-0539">Nucleus</keyword>
<dbReference type="InterPro" id="IPR001357">
    <property type="entry name" value="BRCT_dom"/>
</dbReference>
<dbReference type="GO" id="GO:0045944">
    <property type="term" value="P:positive regulation of transcription by RNA polymerase II"/>
    <property type="evidence" value="ECO:0007669"/>
    <property type="project" value="TreeGrafter"/>
</dbReference>